<evidence type="ECO:0000313" key="3">
    <source>
        <dbReference type="EMBL" id="OXA43090.1"/>
    </source>
</evidence>
<dbReference type="GO" id="GO:0006355">
    <property type="term" value="P:regulation of DNA-templated transcription"/>
    <property type="evidence" value="ECO:0007669"/>
    <property type="project" value="InterPro"/>
</dbReference>
<evidence type="ECO:0000256" key="1">
    <source>
        <dbReference type="SAM" id="MobiDB-lite"/>
    </source>
</evidence>
<organism evidence="3 4">
    <name type="scientific">Folsomia candida</name>
    <name type="common">Springtail</name>
    <dbReference type="NCBI Taxonomy" id="158441"/>
    <lineage>
        <taxon>Eukaryota</taxon>
        <taxon>Metazoa</taxon>
        <taxon>Ecdysozoa</taxon>
        <taxon>Arthropoda</taxon>
        <taxon>Hexapoda</taxon>
        <taxon>Collembola</taxon>
        <taxon>Entomobryomorpha</taxon>
        <taxon>Isotomoidea</taxon>
        <taxon>Isotomidae</taxon>
        <taxon>Proisotominae</taxon>
        <taxon>Folsomia</taxon>
    </lineage>
</organism>
<dbReference type="EMBL" id="LNIX01000023">
    <property type="protein sequence ID" value="OXA43090.1"/>
    <property type="molecule type" value="Genomic_DNA"/>
</dbReference>
<comment type="caution">
    <text evidence="3">The sequence shown here is derived from an EMBL/GenBank/DDBJ whole genome shotgun (WGS) entry which is preliminary data.</text>
</comment>
<dbReference type="Proteomes" id="UP000198287">
    <property type="component" value="Unassembled WGS sequence"/>
</dbReference>
<dbReference type="GO" id="GO:0003677">
    <property type="term" value="F:DNA binding"/>
    <property type="evidence" value="ECO:0007669"/>
    <property type="project" value="InterPro"/>
</dbReference>
<proteinExistence type="predicted"/>
<dbReference type="PROSITE" id="PS50878">
    <property type="entry name" value="RT_POL"/>
    <property type="match status" value="1"/>
</dbReference>
<dbReference type="InterPro" id="IPR003150">
    <property type="entry name" value="DNA-bd_RFX"/>
</dbReference>
<sequence>MDGGEELSPTSPPHEELNSSLFGKLRRVGSAWLGGGGATVPPPAEDVNASLLTSTTARKRGRPPKTPTTPIAPNFPPESLPQGDEEPGPSTLDPSRLAVKAPRPPRKSVSPSSRADATADATNCLLERIRVSDNPSSSILKATLMQRYTSYCAEKGTEPLIDASIGKEVRKCFPDAITKRQVGRHSWWGIAFVEDALQQQQHSQQQQHHAARFREDLAALHTSVPTLRRVPEGARLTVAQALTKTVQEVTTTNSEEAWEALLLFPYHVLQVPRKTDKVVNLTKWVKDLAHRWTTARKSTMPAPRVPRPPVSTEQQQQQRAKKVEAKLSDGDVQGAIRLLTSDDVIAPKNEETLSALLLKHPPHPEPANFPDPPNKVNPPAPIEDDQLLTAIASFPPGKAGGGGVNQGHQGPSWTNAQGEVPTEICPIFYGASLTALLKKTGGIRPVAVSNVWRRLLAKIVANRITPNLREYLAPHQLGVGVKGGSEAGAHAARIFFNASHQTPQAFLKMDFRNAFNEIRRDVLLNIIKEKYPEYFPFISQCHSPSTLFYGTTPIPSLRGCQQGDPLGPAFFSLVVHPILQAITTTLNMWYLDDATVAD</sequence>
<dbReference type="Pfam" id="PF02257">
    <property type="entry name" value="RFX_DNA_binding"/>
    <property type="match status" value="1"/>
</dbReference>
<feature type="domain" description="Reverse transcriptase" evidence="2">
    <location>
        <begin position="417"/>
        <end position="598"/>
    </location>
</feature>
<dbReference type="InterPro" id="IPR000477">
    <property type="entry name" value="RT_dom"/>
</dbReference>
<dbReference type="InterPro" id="IPR036388">
    <property type="entry name" value="WH-like_DNA-bd_sf"/>
</dbReference>
<evidence type="ECO:0000313" key="4">
    <source>
        <dbReference type="Proteomes" id="UP000198287"/>
    </source>
</evidence>
<evidence type="ECO:0000259" key="2">
    <source>
        <dbReference type="PROSITE" id="PS50878"/>
    </source>
</evidence>
<feature type="region of interest" description="Disordered" evidence="1">
    <location>
        <begin position="296"/>
        <end position="327"/>
    </location>
</feature>
<name>A0A226DD92_FOLCA</name>
<gene>
    <name evidence="3" type="ORF">Fcan01_22156</name>
</gene>
<protein>
    <submittedName>
        <fullName evidence="3">LINE-1 retrotransposable element ORF2 protein</fullName>
    </submittedName>
</protein>
<keyword evidence="4" id="KW-1185">Reference proteome</keyword>
<dbReference type="Gene3D" id="1.10.10.10">
    <property type="entry name" value="Winged helix-like DNA-binding domain superfamily/Winged helix DNA-binding domain"/>
    <property type="match status" value="1"/>
</dbReference>
<dbReference type="Pfam" id="PF00078">
    <property type="entry name" value="RVT_1"/>
    <property type="match status" value="1"/>
</dbReference>
<accession>A0A226DD92</accession>
<feature type="region of interest" description="Disordered" evidence="1">
    <location>
        <begin position="1"/>
        <end position="119"/>
    </location>
</feature>
<dbReference type="OrthoDB" id="8057773at2759"/>
<dbReference type="AlphaFoldDB" id="A0A226DD92"/>
<reference evidence="3 4" key="1">
    <citation type="submission" date="2015-12" db="EMBL/GenBank/DDBJ databases">
        <title>The genome of Folsomia candida.</title>
        <authorList>
            <person name="Faddeeva A."/>
            <person name="Derks M.F."/>
            <person name="Anvar Y."/>
            <person name="Smit S."/>
            <person name="Van Straalen N."/>
            <person name="Roelofs D."/>
        </authorList>
    </citation>
    <scope>NUCLEOTIDE SEQUENCE [LARGE SCALE GENOMIC DNA]</scope>
    <source>
        <strain evidence="3 4">VU population</strain>
        <tissue evidence="3">Whole body</tissue>
    </source>
</reference>